<dbReference type="GO" id="GO:0004725">
    <property type="term" value="F:protein tyrosine phosphatase activity"/>
    <property type="evidence" value="ECO:0007669"/>
    <property type="project" value="UniProtKB-EC"/>
</dbReference>
<evidence type="ECO:0000259" key="10">
    <source>
        <dbReference type="PROSITE" id="PS50206"/>
    </source>
</evidence>
<dbReference type="InterPro" id="IPR001763">
    <property type="entry name" value="Rhodanese-like_dom"/>
</dbReference>
<reference evidence="11" key="1">
    <citation type="submission" date="2025-08" db="UniProtKB">
        <authorList>
            <consortium name="Ensembl"/>
        </authorList>
    </citation>
    <scope>IDENTIFICATION</scope>
</reference>
<dbReference type="Proteomes" id="UP000694569">
    <property type="component" value="Unplaced"/>
</dbReference>
<dbReference type="PANTHER" id="PTHR10828:SF76">
    <property type="entry name" value="M-PHASE INDUCER PHOSPHATASE"/>
    <property type="match status" value="1"/>
</dbReference>
<evidence type="ECO:0000256" key="6">
    <source>
        <dbReference type="ARBA" id="ARBA00022912"/>
    </source>
</evidence>
<keyword evidence="4" id="KW-0498">Mitosis</keyword>
<keyword evidence="9" id="KW-1133">Transmembrane helix</keyword>
<feature type="region of interest" description="Disordered" evidence="8">
    <location>
        <begin position="309"/>
        <end position="347"/>
    </location>
</feature>
<evidence type="ECO:0000256" key="8">
    <source>
        <dbReference type="SAM" id="MobiDB-lite"/>
    </source>
</evidence>
<evidence type="ECO:0000256" key="9">
    <source>
        <dbReference type="SAM" id="Phobius"/>
    </source>
</evidence>
<dbReference type="PRINTS" id="PR00716">
    <property type="entry name" value="MPIPHPHTASE"/>
</dbReference>
<feature type="domain" description="Rhodanese" evidence="10">
    <location>
        <begin position="408"/>
        <end position="515"/>
    </location>
</feature>
<keyword evidence="7" id="KW-0131">Cell cycle</keyword>
<feature type="compositionally biased region" description="Basic and acidic residues" evidence="8">
    <location>
        <begin position="309"/>
        <end position="321"/>
    </location>
</feature>
<accession>A0A8C5PP05</accession>
<organism evidence="11 12">
    <name type="scientific">Leptobrachium leishanense</name>
    <name type="common">Leishan spiny toad</name>
    <dbReference type="NCBI Taxonomy" id="445787"/>
    <lineage>
        <taxon>Eukaryota</taxon>
        <taxon>Metazoa</taxon>
        <taxon>Chordata</taxon>
        <taxon>Craniata</taxon>
        <taxon>Vertebrata</taxon>
        <taxon>Euteleostomi</taxon>
        <taxon>Amphibia</taxon>
        <taxon>Batrachia</taxon>
        <taxon>Anura</taxon>
        <taxon>Pelobatoidea</taxon>
        <taxon>Megophryidae</taxon>
        <taxon>Leptobrachium</taxon>
    </lineage>
</organism>
<dbReference type="Pfam" id="PF00581">
    <property type="entry name" value="Rhodanese"/>
    <property type="match status" value="1"/>
</dbReference>
<keyword evidence="9" id="KW-0812">Transmembrane</keyword>
<reference evidence="11" key="2">
    <citation type="submission" date="2025-09" db="UniProtKB">
        <authorList>
            <consortium name="Ensembl"/>
        </authorList>
    </citation>
    <scope>IDENTIFICATION</scope>
</reference>
<feature type="transmembrane region" description="Helical" evidence="9">
    <location>
        <begin position="743"/>
        <end position="766"/>
    </location>
</feature>
<dbReference type="PROSITE" id="PS50206">
    <property type="entry name" value="RHODANESE_3"/>
    <property type="match status" value="1"/>
</dbReference>
<dbReference type="GO" id="GO:0000086">
    <property type="term" value="P:G2/M transition of mitotic cell cycle"/>
    <property type="evidence" value="ECO:0007669"/>
    <property type="project" value="TreeGrafter"/>
</dbReference>
<dbReference type="GO" id="GO:0005737">
    <property type="term" value="C:cytoplasm"/>
    <property type="evidence" value="ECO:0007669"/>
    <property type="project" value="TreeGrafter"/>
</dbReference>
<dbReference type="AlphaFoldDB" id="A0A8C5PP05"/>
<dbReference type="Gene3D" id="3.40.250.10">
    <property type="entry name" value="Rhodanese-like domain"/>
    <property type="match status" value="1"/>
</dbReference>
<evidence type="ECO:0000313" key="11">
    <source>
        <dbReference type="Ensembl" id="ENSLLEP00000025730.1"/>
    </source>
</evidence>
<dbReference type="SUPFAM" id="SSF52821">
    <property type="entry name" value="Rhodanese/Cell cycle control phosphatase"/>
    <property type="match status" value="1"/>
</dbReference>
<dbReference type="GO" id="GO:0110032">
    <property type="term" value="P:positive regulation of G2/MI transition of meiotic cell cycle"/>
    <property type="evidence" value="ECO:0007669"/>
    <property type="project" value="TreeGrafter"/>
</dbReference>
<protein>
    <recommendedName>
        <fullName evidence="2">protein-tyrosine-phosphatase</fullName>
        <ecNumber evidence="2">3.1.3.48</ecNumber>
    </recommendedName>
</protein>
<dbReference type="OrthoDB" id="26523at2759"/>
<dbReference type="Pfam" id="PF06617">
    <property type="entry name" value="M-inducer_phosp"/>
    <property type="match status" value="1"/>
</dbReference>
<evidence type="ECO:0000256" key="4">
    <source>
        <dbReference type="ARBA" id="ARBA00022776"/>
    </source>
</evidence>
<dbReference type="FunFam" id="3.40.250.10:FF:000004">
    <property type="entry name" value="M-phase inducer phosphatase 1 isoform X1"/>
    <property type="match status" value="1"/>
</dbReference>
<gene>
    <name evidence="11" type="primary">CDC25B</name>
</gene>
<dbReference type="GO" id="GO:0051301">
    <property type="term" value="P:cell division"/>
    <property type="evidence" value="ECO:0007669"/>
    <property type="project" value="UniProtKB-KW"/>
</dbReference>
<dbReference type="GO" id="GO:0010971">
    <property type="term" value="P:positive regulation of G2/M transition of mitotic cell cycle"/>
    <property type="evidence" value="ECO:0007669"/>
    <property type="project" value="TreeGrafter"/>
</dbReference>
<dbReference type="InterPro" id="IPR000751">
    <property type="entry name" value="MPI_Phosphatase"/>
</dbReference>
<feature type="compositionally biased region" description="Basic and acidic residues" evidence="8">
    <location>
        <begin position="154"/>
        <end position="172"/>
    </location>
</feature>
<feature type="transmembrane region" description="Helical" evidence="9">
    <location>
        <begin position="772"/>
        <end position="796"/>
    </location>
</feature>
<evidence type="ECO:0000256" key="2">
    <source>
        <dbReference type="ARBA" id="ARBA00013064"/>
    </source>
</evidence>
<name>A0A8C5PP05_9ANUR</name>
<feature type="transmembrane region" description="Helical" evidence="9">
    <location>
        <begin position="683"/>
        <end position="706"/>
    </location>
</feature>
<keyword evidence="3" id="KW-0132">Cell division</keyword>
<feature type="compositionally biased region" description="Low complexity" evidence="8">
    <location>
        <begin position="77"/>
        <end position="102"/>
    </location>
</feature>
<keyword evidence="12" id="KW-1185">Reference proteome</keyword>
<dbReference type="GO" id="GO:0005634">
    <property type="term" value="C:nucleus"/>
    <property type="evidence" value="ECO:0007669"/>
    <property type="project" value="TreeGrafter"/>
</dbReference>
<feature type="region of interest" description="Disordered" evidence="8">
    <location>
        <begin position="77"/>
        <end position="103"/>
    </location>
</feature>
<keyword evidence="5" id="KW-0378">Hydrolase</keyword>
<feature type="region of interest" description="Disordered" evidence="8">
    <location>
        <begin position="141"/>
        <end position="227"/>
    </location>
</feature>
<dbReference type="InterPro" id="IPR036873">
    <property type="entry name" value="Rhodanese-like_dom_sf"/>
</dbReference>
<comment type="similarity">
    <text evidence="1">Belongs to the MPI phosphatase family.</text>
</comment>
<dbReference type="EC" id="3.1.3.48" evidence="2"/>
<sequence length="815" mass="89486">MELEHLLSDFSHKALQGPVPPRPSMLSCLPCPVLGPEIGVLSPVTSLALNMTQLRGLGSLSDTPKKKTVTFTVCQSSPLSRSSSSGSADSGLDLDSPSSADPIVSSESFRNDVLDNDILQKDFKLPIRRLYSLPVTLQGGSPALRRLSIPSDLDSPRPLERSPVARDNKENEIFSFKRPCQRPVPHGRARSTDGGHDKDAGSAKIPRSASTFNHHAKTSPHLDSESPVRLRKSSLTFSMCQDDEDDGFMEIMDDDEDVKDEANFPPGIKKLLTAPFVSKEENERIIMSKRRRLFRSPSMPCSVIRPILKRLDRPQDDDTPVKSKRHKNLTVSRSEEEPENEEPKMKLGRSKSLCLDTVEQVLDSSEQDLIGDSSKAYLLKTVEGKHQDLKYITPEVMDAVLRGRYKDAIERCVIVDCRYPYEYEGGHIKDAVNLPLEHDIQELLLNKPILPTSKDKRVIIIFHCEFSSERGPRMCRFVRKQDRNGNEYPKLHYPELYILKGGYKDFFQDHQVSGDTGIWLWQRLLGRVSGQDMALGCVSGRGMALGCFSGRDMALGRVSGRDMALGRVSGRCMALGRVSGRGMALGRVSGRCMALGRVSGRCMALGRVSGRGMALGRVSGRGMALGRVSGRGMALGRVSGRGMALGRVSGRGMALGRVSGRGMALGRVSGRGMALGRVSGRGMALVVSVVGAWLWVVSVVGAWLWVVSVVGAWLWVVSVVGAWLWVVSVVGAWLWVVSVVGAWLWVVSVVGAWLWVVSVVGAWLWVVSVVGAWLWVVSVVGAWLWVVSVVGAWLWVVSVVRVPDSIAQAKSFCFY</sequence>
<keyword evidence="9" id="KW-0472">Membrane</keyword>
<evidence type="ECO:0000256" key="5">
    <source>
        <dbReference type="ARBA" id="ARBA00022801"/>
    </source>
</evidence>
<feature type="transmembrane region" description="Helical" evidence="9">
    <location>
        <begin position="712"/>
        <end position="736"/>
    </location>
</feature>
<dbReference type="GeneTree" id="ENSGT00940000158524"/>
<evidence type="ECO:0000256" key="3">
    <source>
        <dbReference type="ARBA" id="ARBA00022618"/>
    </source>
</evidence>
<dbReference type="CDD" id="cd01530">
    <property type="entry name" value="Cdc25"/>
    <property type="match status" value="1"/>
</dbReference>
<dbReference type="Ensembl" id="ENSLLET00000026715.1">
    <property type="protein sequence ID" value="ENSLLEP00000025730.1"/>
    <property type="gene ID" value="ENSLLEG00000016224.1"/>
</dbReference>
<evidence type="ECO:0000256" key="7">
    <source>
        <dbReference type="ARBA" id="ARBA00023306"/>
    </source>
</evidence>
<evidence type="ECO:0000313" key="12">
    <source>
        <dbReference type="Proteomes" id="UP000694569"/>
    </source>
</evidence>
<evidence type="ECO:0000256" key="1">
    <source>
        <dbReference type="ARBA" id="ARBA00011065"/>
    </source>
</evidence>
<proteinExistence type="inferred from homology"/>
<dbReference type="SMART" id="SM00450">
    <property type="entry name" value="RHOD"/>
    <property type="match status" value="1"/>
</dbReference>
<keyword evidence="6" id="KW-0904">Protein phosphatase</keyword>
<dbReference type="PANTHER" id="PTHR10828">
    <property type="entry name" value="M-PHASE INDUCER PHOSPHATASE DUAL SPECIFICITY PHOSPHATASE CDC25"/>
    <property type="match status" value="1"/>
</dbReference>
<feature type="compositionally biased region" description="Basic and acidic residues" evidence="8">
    <location>
        <begin position="190"/>
        <end position="201"/>
    </location>
</feature>